<proteinExistence type="predicted"/>
<dbReference type="AlphaFoldDB" id="A0A3B0NBK0"/>
<evidence type="ECO:0000313" key="1">
    <source>
        <dbReference type="EMBL" id="SVP92456.1"/>
    </source>
</evidence>
<evidence type="ECO:0000313" key="2">
    <source>
        <dbReference type="EMBL" id="SVP93260.1"/>
    </source>
</evidence>
<organism evidence="1">
    <name type="scientific">Theileria annulata</name>
    <dbReference type="NCBI Taxonomy" id="5874"/>
    <lineage>
        <taxon>Eukaryota</taxon>
        <taxon>Sar</taxon>
        <taxon>Alveolata</taxon>
        <taxon>Apicomplexa</taxon>
        <taxon>Aconoidasida</taxon>
        <taxon>Piroplasmida</taxon>
        <taxon>Theileriidae</taxon>
        <taxon>Theileria</taxon>
    </lineage>
</organism>
<reference evidence="1" key="1">
    <citation type="submission" date="2018-07" db="EMBL/GenBank/DDBJ databases">
        <authorList>
            <person name="Quirk P.G."/>
            <person name="Krulwich T.A."/>
        </authorList>
    </citation>
    <scope>NUCLEOTIDE SEQUENCE</scope>
    <source>
        <strain evidence="1">Anand</strain>
    </source>
</reference>
<dbReference type="EMBL" id="UIVT01000003">
    <property type="protein sequence ID" value="SVP93260.1"/>
    <property type="molecule type" value="Genomic_DNA"/>
</dbReference>
<name>A0A3B0NBK0_THEAN</name>
<sequence length="182" mass="19779">MIDIELCNNVIIKEFNPENVLYRGEAFIGGPAGQLLQGIIDLYDNEGYHIKNSLNYLIPTLHYQSNEFNTNEFNTNEFNTNKSTTNGITNEINDDLNGNINLIKNSDGSLTVSLLKNIIAAVIAAPKVVTGSTEENISTKIAANVVTGTTEEKYYSVTVENSTAVIAAKVVTGTIEDTSTKV</sequence>
<gene>
    <name evidence="2" type="ORF">TAT_000224800</name>
    <name evidence="1" type="ORF">TAV_000224900</name>
</gene>
<protein>
    <submittedName>
        <fullName evidence="1">Uncharacterized protein</fullName>
    </submittedName>
</protein>
<dbReference type="VEuPathDB" id="PiroplasmaDB:TA04150"/>
<accession>A0A3B0NBK0</accession>
<dbReference type="EMBL" id="UIVS01000003">
    <property type="protein sequence ID" value="SVP92456.1"/>
    <property type="molecule type" value="Genomic_DNA"/>
</dbReference>